<dbReference type="RefSeq" id="WP_203717900.1">
    <property type="nucleotide sequence ID" value="NZ_BONE01000077.1"/>
</dbReference>
<dbReference type="InterPro" id="IPR011042">
    <property type="entry name" value="6-blade_b-propeller_TolB-like"/>
</dbReference>
<dbReference type="Pfam" id="PF07676">
    <property type="entry name" value="PD40"/>
    <property type="match status" value="1"/>
</dbReference>
<accession>A0ABQ4D0I4</accession>
<dbReference type="Proteomes" id="UP000604117">
    <property type="component" value="Unassembled WGS sequence"/>
</dbReference>
<keyword evidence="2" id="KW-0472">Membrane</keyword>
<dbReference type="SUPFAM" id="SSF82171">
    <property type="entry name" value="DPP6 N-terminal domain-like"/>
    <property type="match status" value="1"/>
</dbReference>
<evidence type="ECO:0008006" key="5">
    <source>
        <dbReference type="Google" id="ProtNLM"/>
    </source>
</evidence>
<evidence type="ECO:0000256" key="2">
    <source>
        <dbReference type="SAM" id="Phobius"/>
    </source>
</evidence>
<name>A0ABQ4D0I4_9ACTN</name>
<keyword evidence="4" id="KW-1185">Reference proteome</keyword>
<feature type="transmembrane region" description="Helical" evidence="2">
    <location>
        <begin position="68"/>
        <end position="90"/>
    </location>
</feature>
<feature type="transmembrane region" description="Helical" evidence="2">
    <location>
        <begin position="435"/>
        <end position="457"/>
    </location>
</feature>
<reference evidence="3 4" key="1">
    <citation type="submission" date="2021-01" db="EMBL/GenBank/DDBJ databases">
        <title>Whole genome shotgun sequence of Asanoa siamensis NBRC 107932.</title>
        <authorList>
            <person name="Komaki H."/>
            <person name="Tamura T."/>
        </authorList>
    </citation>
    <scope>NUCLEOTIDE SEQUENCE [LARGE SCALE GENOMIC DNA]</scope>
    <source>
        <strain evidence="3 4">NBRC 107932</strain>
    </source>
</reference>
<keyword evidence="2" id="KW-0812">Transmembrane</keyword>
<sequence length="468" mass="49422">MSTDRMPCPAPGSDEWWVGSPSHNEHDARLRRGVRDLANAVPVPEIGPAGLRAAAARRRVRPRARGRWLPALAAATTALAIVAVGLLPGMPTDLGATPLRDADVAVLPKTFAVNSYLTAHVSADPPGPVIGLYSYSQGVFPAPGVLVVGVNGRSFRELDAASRPSRGYPGSHRSALTLLSPDGTKVAVGDSPSSIAVVDLVNGKARRYQVHGVARQFLAWSPDSRRLLYLALPRVPAMFEEPREGEPVVLDLGSGSSAVIPGQRGTVDAAYASDGSRLALQRQGELRIVRLDGAVERTLSLPDRHRLAGAAAWSPDGSRLALYRMGEVTGQGTPDSVYGLRGEGSPDGLAVLDLDSGDTFALGPLSDLRTLLGWRGDRLVVDRWETIAQLPVAGGPAEQLAMLEPGHGNFTDLQLATALLPTVEVRDAGRDQGPWPVWLMLVVASSGLVAAGLGILVTRALRRRGPLP</sequence>
<evidence type="ECO:0000313" key="4">
    <source>
        <dbReference type="Proteomes" id="UP000604117"/>
    </source>
</evidence>
<feature type="region of interest" description="Disordered" evidence="1">
    <location>
        <begin position="1"/>
        <end position="25"/>
    </location>
</feature>
<dbReference type="Gene3D" id="2.120.10.30">
    <property type="entry name" value="TolB, C-terminal domain"/>
    <property type="match status" value="2"/>
</dbReference>
<organism evidence="3 4">
    <name type="scientific">Asanoa siamensis</name>
    <dbReference type="NCBI Taxonomy" id="926357"/>
    <lineage>
        <taxon>Bacteria</taxon>
        <taxon>Bacillati</taxon>
        <taxon>Actinomycetota</taxon>
        <taxon>Actinomycetes</taxon>
        <taxon>Micromonosporales</taxon>
        <taxon>Micromonosporaceae</taxon>
        <taxon>Asanoa</taxon>
    </lineage>
</organism>
<dbReference type="EMBL" id="BONE01000077">
    <property type="protein sequence ID" value="GIF77037.1"/>
    <property type="molecule type" value="Genomic_DNA"/>
</dbReference>
<keyword evidence="2" id="KW-1133">Transmembrane helix</keyword>
<evidence type="ECO:0000313" key="3">
    <source>
        <dbReference type="EMBL" id="GIF77037.1"/>
    </source>
</evidence>
<gene>
    <name evidence="3" type="ORF">Asi02nite_65550</name>
</gene>
<evidence type="ECO:0000256" key="1">
    <source>
        <dbReference type="SAM" id="MobiDB-lite"/>
    </source>
</evidence>
<comment type="caution">
    <text evidence="3">The sequence shown here is derived from an EMBL/GenBank/DDBJ whole genome shotgun (WGS) entry which is preliminary data.</text>
</comment>
<proteinExistence type="predicted"/>
<protein>
    <recommendedName>
        <fullName evidence="5">WD40 repeat protein</fullName>
    </recommendedName>
</protein>
<dbReference type="InterPro" id="IPR011659">
    <property type="entry name" value="WD40"/>
</dbReference>